<gene>
    <name evidence="7" type="ORF">BKCO1_26000129</name>
</gene>
<dbReference type="InterPro" id="IPR044152">
    <property type="entry name" value="YqjM-like"/>
</dbReference>
<dbReference type="GO" id="GO:0003959">
    <property type="term" value="F:NADPH dehydrogenase activity"/>
    <property type="evidence" value="ECO:0007669"/>
    <property type="project" value="InterPro"/>
</dbReference>
<dbReference type="Gene3D" id="3.20.20.70">
    <property type="entry name" value="Aldolase class I"/>
    <property type="match status" value="1"/>
</dbReference>
<feature type="domain" description="NADH:flavin oxidoreductase/NADH oxidase N-terminal" evidence="6">
    <location>
        <begin position="53"/>
        <end position="400"/>
    </location>
</feature>
<dbReference type="InterPro" id="IPR001155">
    <property type="entry name" value="OxRdtase_FMN_N"/>
</dbReference>
<keyword evidence="2" id="KW-0285">Flavoprotein</keyword>
<dbReference type="GO" id="GO:0050661">
    <property type="term" value="F:NADP binding"/>
    <property type="evidence" value="ECO:0007669"/>
    <property type="project" value="InterPro"/>
</dbReference>
<dbReference type="OrthoDB" id="72788at2759"/>
<proteinExistence type="predicted"/>
<accession>A0A1J9QY53</accession>
<protein>
    <submittedName>
        <fullName evidence="7">Nadh:flavin oxidoreductase nadh oxidase</fullName>
    </submittedName>
</protein>
<comment type="cofactor">
    <cofactor evidence="1">
        <name>FMN</name>
        <dbReference type="ChEBI" id="CHEBI:58210"/>
    </cofactor>
</comment>
<evidence type="ECO:0000256" key="5">
    <source>
        <dbReference type="ARBA" id="ARBA00023002"/>
    </source>
</evidence>
<name>A0A1J9QY53_9PEZI</name>
<dbReference type="PANTHER" id="PTHR43303:SF4">
    <property type="entry name" value="NADPH DEHYDROGENASE C23G7.10C-RELATED"/>
    <property type="match status" value="1"/>
</dbReference>
<evidence type="ECO:0000256" key="2">
    <source>
        <dbReference type="ARBA" id="ARBA00022630"/>
    </source>
</evidence>
<dbReference type="EMBL" id="MNUE01000026">
    <property type="protein sequence ID" value="OJD33974.1"/>
    <property type="molecule type" value="Genomic_DNA"/>
</dbReference>
<dbReference type="RefSeq" id="XP_020130234.1">
    <property type="nucleotide sequence ID" value="XM_020273386.1"/>
</dbReference>
<dbReference type="Proteomes" id="UP000183809">
    <property type="component" value="Unassembled WGS sequence"/>
</dbReference>
<keyword evidence="8" id="KW-1185">Reference proteome</keyword>
<evidence type="ECO:0000313" key="8">
    <source>
        <dbReference type="Proteomes" id="UP000183809"/>
    </source>
</evidence>
<organism evidence="7 8">
    <name type="scientific">Diplodia corticola</name>
    <dbReference type="NCBI Taxonomy" id="236234"/>
    <lineage>
        <taxon>Eukaryota</taxon>
        <taxon>Fungi</taxon>
        <taxon>Dikarya</taxon>
        <taxon>Ascomycota</taxon>
        <taxon>Pezizomycotina</taxon>
        <taxon>Dothideomycetes</taxon>
        <taxon>Dothideomycetes incertae sedis</taxon>
        <taxon>Botryosphaeriales</taxon>
        <taxon>Botryosphaeriaceae</taxon>
        <taxon>Diplodia</taxon>
    </lineage>
</organism>
<reference evidence="7 8" key="1">
    <citation type="submission" date="2016-10" db="EMBL/GenBank/DDBJ databases">
        <title>Proteomics and genomics reveal pathogen-plant mechanisms compatible with a hemibiotrophic lifestyle of Diplodia corticola.</title>
        <authorList>
            <person name="Fernandes I."/>
            <person name="De Jonge R."/>
            <person name="Van De Peer Y."/>
            <person name="Devreese B."/>
            <person name="Alves A."/>
            <person name="Esteves A.C."/>
        </authorList>
    </citation>
    <scope>NUCLEOTIDE SEQUENCE [LARGE SCALE GENOMIC DNA]</scope>
    <source>
        <strain evidence="7 8">CBS 112549</strain>
    </source>
</reference>
<dbReference type="PANTHER" id="PTHR43303">
    <property type="entry name" value="NADPH DEHYDROGENASE C23G7.10C-RELATED"/>
    <property type="match status" value="1"/>
</dbReference>
<keyword evidence="3" id="KW-0288">FMN</keyword>
<evidence type="ECO:0000313" key="7">
    <source>
        <dbReference type="EMBL" id="OJD33974.1"/>
    </source>
</evidence>
<comment type="caution">
    <text evidence="7">The sequence shown here is derived from an EMBL/GenBank/DDBJ whole genome shotgun (WGS) entry which is preliminary data.</text>
</comment>
<dbReference type="Pfam" id="PF00724">
    <property type="entry name" value="Oxidored_FMN"/>
    <property type="match status" value="1"/>
</dbReference>
<keyword evidence="4" id="KW-0521">NADP</keyword>
<dbReference type="SUPFAM" id="SSF51395">
    <property type="entry name" value="FMN-linked oxidoreductases"/>
    <property type="match status" value="1"/>
</dbReference>
<evidence type="ECO:0000256" key="3">
    <source>
        <dbReference type="ARBA" id="ARBA00022643"/>
    </source>
</evidence>
<dbReference type="GeneID" id="31013647"/>
<dbReference type="GO" id="GO:0010181">
    <property type="term" value="F:FMN binding"/>
    <property type="evidence" value="ECO:0007669"/>
    <property type="project" value="InterPro"/>
</dbReference>
<dbReference type="InterPro" id="IPR013785">
    <property type="entry name" value="Aldolase_TIM"/>
</dbReference>
<dbReference type="STRING" id="236234.A0A1J9QY53"/>
<sequence length="428" mass="46283">MSSHHAIPEPIYCYPGLINKAAPGAPYYTPLQSPPAGTALTHDDNNKPPIPPLFQPLQIRGLTLPNRIMLSPMCQYSAWDGHMTDWHLAHLGGIVSRGPGLAFCEATAVAPEGRITPEDAGLWQDSQIAPARRVVEFAHSQGQRIGVQLGHAGRKASSVAPWLSSGDVATKEVHGWPDNVYAASAIAYNDRHASPKAMTKDDIQRLKDAWLAAVKRGLAAGFDAVEIHGAHGYLLHSFASPVSNERTDEYGGSFENRVRLTLEIVDLVRGAIPDDMPLFLRVSATDWLEEVEGFGPERSWTVDDTARLAEMVADRGVDLLDVSTGGIHPKQKIIGGPAYQSPAAKKIKAKVGDKLLVGSVGAIPDAETANGLVDEGGLDLAIVGRGFLKDPFLVWTWAQDLGVEINTPNQIRWGFHGRGRRTKPDPKK</sequence>
<keyword evidence="5" id="KW-0560">Oxidoreductase</keyword>
<dbReference type="CDD" id="cd02932">
    <property type="entry name" value="OYE_YqiM_FMN"/>
    <property type="match status" value="1"/>
</dbReference>
<evidence type="ECO:0000259" key="6">
    <source>
        <dbReference type="Pfam" id="PF00724"/>
    </source>
</evidence>
<dbReference type="AlphaFoldDB" id="A0A1J9QY53"/>
<evidence type="ECO:0000256" key="1">
    <source>
        <dbReference type="ARBA" id="ARBA00001917"/>
    </source>
</evidence>
<evidence type="ECO:0000256" key="4">
    <source>
        <dbReference type="ARBA" id="ARBA00022857"/>
    </source>
</evidence>